<reference evidence="6 7" key="1">
    <citation type="journal article" date="2016" name="Int. J. Syst. Evol. Microbiol.">
        <title>Labrenzia salina sp. nov., isolated from the rhizosphere of the halophyte Arthrocnemum macrostachyum.</title>
        <authorList>
            <person name="Camacho M."/>
            <person name="Redondo-Gomez S."/>
            <person name="Rodriguez-Llorente I."/>
            <person name="Rohde M."/>
            <person name="Sproer C."/>
            <person name="Schumann P."/>
            <person name="Klenk H.P."/>
            <person name="Montero-Calasanz M.D.C."/>
        </authorList>
    </citation>
    <scope>NUCLEOTIDE SEQUENCE [LARGE SCALE GENOMIC DNA]</scope>
    <source>
        <strain evidence="6 7">DSM 29163</strain>
    </source>
</reference>
<dbReference type="SUPFAM" id="SSF53850">
    <property type="entry name" value="Periplasmic binding protein-like II"/>
    <property type="match status" value="1"/>
</dbReference>
<feature type="domain" description="HTH lysR-type" evidence="5">
    <location>
        <begin position="79"/>
        <end position="136"/>
    </location>
</feature>
<dbReference type="InterPro" id="IPR005119">
    <property type="entry name" value="LysR_subst-bd"/>
</dbReference>
<dbReference type="PANTHER" id="PTHR30537">
    <property type="entry name" value="HTH-TYPE TRANSCRIPTIONAL REGULATOR"/>
    <property type="match status" value="1"/>
</dbReference>
<organism evidence="6 7">
    <name type="scientific">Roseibium salinum</name>
    <dbReference type="NCBI Taxonomy" id="1604349"/>
    <lineage>
        <taxon>Bacteria</taxon>
        <taxon>Pseudomonadati</taxon>
        <taxon>Pseudomonadota</taxon>
        <taxon>Alphaproteobacteria</taxon>
        <taxon>Hyphomicrobiales</taxon>
        <taxon>Stappiaceae</taxon>
        <taxon>Roseibium</taxon>
    </lineage>
</organism>
<dbReference type="Pfam" id="PF03466">
    <property type="entry name" value="LysR_substrate"/>
    <property type="match status" value="1"/>
</dbReference>
<proteinExistence type="inferred from homology"/>
<dbReference type="Gene3D" id="1.10.10.10">
    <property type="entry name" value="Winged helix-like DNA-binding domain superfamily/Winged helix DNA-binding domain"/>
    <property type="match status" value="1"/>
</dbReference>
<dbReference type="PROSITE" id="PS50931">
    <property type="entry name" value="HTH_LYSR"/>
    <property type="match status" value="1"/>
</dbReference>
<keyword evidence="7" id="KW-1185">Reference proteome</keyword>
<dbReference type="Proteomes" id="UP001300261">
    <property type="component" value="Unassembled WGS sequence"/>
</dbReference>
<dbReference type="InterPro" id="IPR036390">
    <property type="entry name" value="WH_DNA-bd_sf"/>
</dbReference>
<dbReference type="Pfam" id="PF00126">
    <property type="entry name" value="HTH_1"/>
    <property type="match status" value="1"/>
</dbReference>
<comment type="caution">
    <text evidence="6">The sequence shown here is derived from an EMBL/GenBank/DDBJ whole genome shotgun (WGS) entry which is preliminary data.</text>
</comment>
<dbReference type="CDD" id="cd08483">
    <property type="entry name" value="PBP2_HvrB"/>
    <property type="match status" value="1"/>
</dbReference>
<dbReference type="InterPro" id="IPR058163">
    <property type="entry name" value="LysR-type_TF_proteobact-type"/>
</dbReference>
<keyword evidence="4" id="KW-0804">Transcription</keyword>
<dbReference type="InterPro" id="IPR000847">
    <property type="entry name" value="LysR_HTH_N"/>
</dbReference>
<evidence type="ECO:0000256" key="1">
    <source>
        <dbReference type="ARBA" id="ARBA00009437"/>
    </source>
</evidence>
<evidence type="ECO:0000259" key="5">
    <source>
        <dbReference type="PROSITE" id="PS50931"/>
    </source>
</evidence>
<gene>
    <name evidence="6" type="ORF">ON753_11660</name>
</gene>
<name>A0ABT3R1R9_9HYPH</name>
<dbReference type="Gene3D" id="3.40.190.10">
    <property type="entry name" value="Periplasmic binding protein-like II"/>
    <property type="match status" value="2"/>
</dbReference>
<accession>A0ABT3R1R9</accession>
<dbReference type="RefSeq" id="WP_265962687.1">
    <property type="nucleotide sequence ID" value="NZ_JAPEVI010000003.1"/>
</dbReference>
<evidence type="ECO:0000313" key="6">
    <source>
        <dbReference type="EMBL" id="MCX2723023.1"/>
    </source>
</evidence>
<evidence type="ECO:0000313" key="7">
    <source>
        <dbReference type="Proteomes" id="UP001300261"/>
    </source>
</evidence>
<dbReference type="InterPro" id="IPR036388">
    <property type="entry name" value="WH-like_DNA-bd_sf"/>
</dbReference>
<keyword evidence="3" id="KW-0238">DNA-binding</keyword>
<evidence type="ECO:0000256" key="2">
    <source>
        <dbReference type="ARBA" id="ARBA00023015"/>
    </source>
</evidence>
<dbReference type="EMBL" id="JAPEVI010000003">
    <property type="protein sequence ID" value="MCX2723023.1"/>
    <property type="molecule type" value="Genomic_DNA"/>
</dbReference>
<dbReference type="SUPFAM" id="SSF46785">
    <property type="entry name" value="Winged helix' DNA-binding domain"/>
    <property type="match status" value="1"/>
</dbReference>
<dbReference type="PRINTS" id="PR00039">
    <property type="entry name" value="HTHLYSR"/>
</dbReference>
<sequence>MPFALRASGILMALRARFSPGVNGRAGCFQEATCVNIKHGLTSLAGVSEGNVADSRAKCQSGRFSNCKVKLHMDWRSIPSLTSLKTFSAVAETKSLSAAGRELNVTHAAVSQQVRSLEKFLGLQLVVREGRGIALTPEGEQLFEGVSDGFEKIRETIDGLLQEDTARPLNITTTPSFAISWLMPRISDFRHKHPDIELMLNPTAEVVELKPGGVDLAVRFGKGNWPGLESELLVPTNFAVVGASCLIGDRVIEKPEDLLEFPWLQEYGTNELTIWMEQQGVFPTGKLSTIHLPGYMVLEGLRRGDGISATAKVFIEPDIEAGNMRVLFEDGVSPGTGYHLVTRPGVKRPPLKAFMSWLRALRAEQADA</sequence>
<evidence type="ECO:0000256" key="3">
    <source>
        <dbReference type="ARBA" id="ARBA00023125"/>
    </source>
</evidence>
<evidence type="ECO:0000256" key="4">
    <source>
        <dbReference type="ARBA" id="ARBA00023163"/>
    </source>
</evidence>
<protein>
    <submittedName>
        <fullName evidence="6">LysR substrate-binding domain-containing protein</fullName>
    </submittedName>
</protein>
<dbReference type="PANTHER" id="PTHR30537:SF26">
    <property type="entry name" value="GLYCINE CLEAVAGE SYSTEM TRANSCRIPTIONAL ACTIVATOR"/>
    <property type="match status" value="1"/>
</dbReference>
<comment type="similarity">
    <text evidence="1">Belongs to the LysR transcriptional regulatory family.</text>
</comment>
<keyword evidence="2" id="KW-0805">Transcription regulation</keyword>